<dbReference type="InterPro" id="IPR053164">
    <property type="entry name" value="IS1016-like_transposase"/>
</dbReference>
<dbReference type="InterPro" id="IPR024442">
    <property type="entry name" value="Transposase_Zn_ribbon"/>
</dbReference>
<dbReference type="SMART" id="SM01126">
    <property type="entry name" value="DDE_Tnp_IS1595"/>
    <property type="match status" value="1"/>
</dbReference>
<evidence type="ECO:0000313" key="3">
    <source>
        <dbReference type="Proteomes" id="UP000199379"/>
    </source>
</evidence>
<organism evidence="2 3">
    <name type="scientific">Cribrihabitans marinus</name>
    <dbReference type="NCBI Taxonomy" id="1227549"/>
    <lineage>
        <taxon>Bacteria</taxon>
        <taxon>Pseudomonadati</taxon>
        <taxon>Pseudomonadota</taxon>
        <taxon>Alphaproteobacteria</taxon>
        <taxon>Rhodobacterales</taxon>
        <taxon>Paracoccaceae</taxon>
        <taxon>Cribrihabitans</taxon>
    </lineage>
</organism>
<protein>
    <submittedName>
        <fullName evidence="2">Transposase zinc-ribbon domain-containing protein</fullName>
    </submittedName>
</protein>
<dbReference type="OrthoDB" id="271821at2"/>
<accession>A0A1H7E8R0</accession>
<dbReference type="AlphaFoldDB" id="A0A1H7E8R0"/>
<sequence length="325" mass="36610">MSVLSAPYMHDEAAAFEHVEAMLWADGPVCPHCGVVDRAYRLTGVRTKPSKKNPEGKERHGLWKCRECRKQFTVRKGTIFEESHLPLHLWLQAIHLMVSSKKGISSHQLHRVLGITYKSAWFLTHRIRECMRDGALAPFGSNGGAVEVDETFIGKEPGIKKAKNARGGSHKMKVLTLVDRDTKRARSIVVDDLKKSTLIPILRENIGREAFILTDEARQYQGLAVDPDFGGHDWVNHSKEEYVRPGYPEVHTNTVEGFYSIFKRGMKGVYQHCGKQHLHRYAAEFDFRYNNRIANGTGDAERGAIALRGATGKRLTYRGTDASNA</sequence>
<dbReference type="PANTHER" id="PTHR47163:SF2">
    <property type="entry name" value="SI:DKEY-17M8.2"/>
    <property type="match status" value="1"/>
</dbReference>
<name>A0A1H7E8R0_9RHOB</name>
<dbReference type="PANTHER" id="PTHR47163">
    <property type="entry name" value="DDE_TNP_IS1595 DOMAIN-CONTAINING PROTEIN"/>
    <property type="match status" value="1"/>
</dbReference>
<dbReference type="Proteomes" id="UP000199379">
    <property type="component" value="Unassembled WGS sequence"/>
</dbReference>
<dbReference type="InterPro" id="IPR024445">
    <property type="entry name" value="Tnp_ISXO2-like"/>
</dbReference>
<proteinExistence type="predicted"/>
<feature type="domain" description="ISXO2-like transposase" evidence="1">
    <location>
        <begin position="138"/>
        <end position="290"/>
    </location>
</feature>
<reference evidence="2 3" key="1">
    <citation type="submission" date="2016-10" db="EMBL/GenBank/DDBJ databases">
        <authorList>
            <person name="de Groot N.N."/>
        </authorList>
    </citation>
    <scope>NUCLEOTIDE SEQUENCE [LARGE SCALE GENOMIC DNA]</scope>
    <source>
        <strain evidence="2 3">DSM 29340</strain>
    </source>
</reference>
<dbReference type="Pfam" id="PF12762">
    <property type="entry name" value="DDE_Tnp_IS1595"/>
    <property type="match status" value="1"/>
</dbReference>
<gene>
    <name evidence="2" type="ORF">SAMN05444007_1291</name>
</gene>
<dbReference type="EMBL" id="FNYD01000029">
    <property type="protein sequence ID" value="SEK08482.1"/>
    <property type="molecule type" value="Genomic_DNA"/>
</dbReference>
<evidence type="ECO:0000313" key="2">
    <source>
        <dbReference type="EMBL" id="SEK08482.1"/>
    </source>
</evidence>
<evidence type="ECO:0000259" key="1">
    <source>
        <dbReference type="SMART" id="SM01126"/>
    </source>
</evidence>
<keyword evidence="3" id="KW-1185">Reference proteome</keyword>
<dbReference type="NCBIfam" id="NF033547">
    <property type="entry name" value="transpos_IS1595"/>
    <property type="match status" value="1"/>
</dbReference>
<dbReference type="RefSeq" id="WP_092371726.1">
    <property type="nucleotide sequence ID" value="NZ_BMGV01000018.1"/>
</dbReference>
<dbReference type="Pfam" id="PF12760">
    <property type="entry name" value="Zn_ribbon_IS1595"/>
    <property type="match status" value="1"/>
</dbReference>
<dbReference type="STRING" id="1227549.SAMN05444007_1291"/>